<evidence type="ECO:0000313" key="2">
    <source>
        <dbReference type="Proteomes" id="UP000010798"/>
    </source>
</evidence>
<keyword evidence="2" id="KW-1185">Reference proteome</keyword>
<proteinExistence type="predicted"/>
<dbReference type="STRING" id="886293.Sinac_4201"/>
<dbReference type="EMBL" id="CP003364">
    <property type="protein sequence ID" value="AGA28405.1"/>
    <property type="molecule type" value="Genomic_DNA"/>
</dbReference>
<dbReference type="HOGENOM" id="CLU_054336_0_0_0"/>
<dbReference type="RefSeq" id="WP_015247533.1">
    <property type="nucleotide sequence ID" value="NC_019892.1"/>
</dbReference>
<dbReference type="OrthoDB" id="241975at2"/>
<protein>
    <submittedName>
        <fullName evidence="1">Uncharacterized protein</fullName>
    </submittedName>
</protein>
<dbReference type="InterPro" id="IPR038765">
    <property type="entry name" value="Papain-like_cys_pep_sf"/>
</dbReference>
<evidence type="ECO:0000313" key="1">
    <source>
        <dbReference type="EMBL" id="AGA28405.1"/>
    </source>
</evidence>
<dbReference type="AlphaFoldDB" id="L0DHT7"/>
<dbReference type="Proteomes" id="UP000010798">
    <property type="component" value="Chromosome"/>
</dbReference>
<accession>L0DHT7</accession>
<dbReference type="Gene3D" id="3.90.70.10">
    <property type="entry name" value="Cysteine proteinases"/>
    <property type="match status" value="1"/>
</dbReference>
<sequence>MNNETLQPFNTSGWVDTPARHAVASTLGPEFAIRARNLMGANADKDLLLFKAWKDLLGSYPKYVAQKIGDCTSFASGHNVDLTQAIEIVIGGENESYKETSTEALYGAGRELANMLGGGDGCYGSALAKAVTTVGVAPREAVGEYSGQRAKQWGHSGTPADIKKLMNEHKMGSAALVVSLDELDAALANGYPVTVCSNQGFTMSRDTDGFCSPQGSWAHAMLIAGKRITGRKGYLICQSWGSNVPSGPLALDQPDFSFWVEPNVIARMLAVRDSFAFSKFAGYPGRPLPSHWTYDKAA</sequence>
<reference evidence="1 2" key="1">
    <citation type="submission" date="2012-02" db="EMBL/GenBank/DDBJ databases">
        <title>Complete sequence of chromosome of Singulisphaera acidiphila DSM 18658.</title>
        <authorList>
            <consortium name="US DOE Joint Genome Institute (JGI-PGF)"/>
            <person name="Lucas S."/>
            <person name="Copeland A."/>
            <person name="Lapidus A."/>
            <person name="Glavina del Rio T."/>
            <person name="Dalin E."/>
            <person name="Tice H."/>
            <person name="Bruce D."/>
            <person name="Goodwin L."/>
            <person name="Pitluck S."/>
            <person name="Peters L."/>
            <person name="Ovchinnikova G."/>
            <person name="Chertkov O."/>
            <person name="Kyrpides N."/>
            <person name="Mavromatis K."/>
            <person name="Ivanova N."/>
            <person name="Brettin T."/>
            <person name="Detter J.C."/>
            <person name="Han C."/>
            <person name="Larimer F."/>
            <person name="Land M."/>
            <person name="Hauser L."/>
            <person name="Markowitz V."/>
            <person name="Cheng J.-F."/>
            <person name="Hugenholtz P."/>
            <person name="Woyke T."/>
            <person name="Wu D."/>
            <person name="Tindall B."/>
            <person name="Pomrenke H."/>
            <person name="Brambilla E."/>
            <person name="Klenk H.-P."/>
            <person name="Eisen J.A."/>
        </authorList>
    </citation>
    <scope>NUCLEOTIDE SEQUENCE [LARGE SCALE GENOMIC DNA]</scope>
    <source>
        <strain evidence="2">ATCC BAA-1392 / DSM 18658 / VKM B-2454 / MOB10</strain>
    </source>
</reference>
<organism evidence="1 2">
    <name type="scientific">Singulisphaera acidiphila (strain ATCC BAA-1392 / DSM 18658 / VKM B-2454 / MOB10)</name>
    <dbReference type="NCBI Taxonomy" id="886293"/>
    <lineage>
        <taxon>Bacteria</taxon>
        <taxon>Pseudomonadati</taxon>
        <taxon>Planctomycetota</taxon>
        <taxon>Planctomycetia</taxon>
        <taxon>Isosphaerales</taxon>
        <taxon>Isosphaeraceae</taxon>
        <taxon>Singulisphaera</taxon>
    </lineage>
</organism>
<dbReference type="KEGG" id="saci:Sinac_4201"/>
<dbReference type="SUPFAM" id="SSF54001">
    <property type="entry name" value="Cysteine proteinases"/>
    <property type="match status" value="1"/>
</dbReference>
<gene>
    <name evidence="1" type="ordered locus">Sinac_4201</name>
</gene>
<name>L0DHT7_SINAD</name>
<dbReference type="eggNOG" id="COG4870">
    <property type="taxonomic scope" value="Bacteria"/>
</dbReference>